<evidence type="ECO:0000256" key="2">
    <source>
        <dbReference type="ARBA" id="ARBA00023125"/>
    </source>
</evidence>
<evidence type="ECO:0000256" key="1">
    <source>
        <dbReference type="ARBA" id="ARBA00023015"/>
    </source>
</evidence>
<evidence type="ECO:0000259" key="4">
    <source>
        <dbReference type="PROSITE" id="PS50949"/>
    </source>
</evidence>
<dbReference type="PANTHER" id="PTHR43537">
    <property type="entry name" value="TRANSCRIPTIONAL REGULATOR, GNTR FAMILY"/>
    <property type="match status" value="1"/>
</dbReference>
<keyword evidence="2" id="KW-0238">DNA-binding</keyword>
<proteinExistence type="predicted"/>
<feature type="domain" description="HTH gntR-type" evidence="4">
    <location>
        <begin position="1"/>
        <end position="66"/>
    </location>
</feature>
<accession>A0A942E3Y5</accession>
<dbReference type="InterPro" id="IPR008920">
    <property type="entry name" value="TF_FadR/GntR_C"/>
</dbReference>
<dbReference type="SUPFAM" id="SSF48008">
    <property type="entry name" value="GntR ligand-binding domain-like"/>
    <property type="match status" value="1"/>
</dbReference>
<evidence type="ECO:0000313" key="6">
    <source>
        <dbReference type="Proteomes" id="UP000678281"/>
    </source>
</evidence>
<dbReference type="AlphaFoldDB" id="A0A942E3Y5"/>
<dbReference type="InterPro" id="IPR036390">
    <property type="entry name" value="WH_DNA-bd_sf"/>
</dbReference>
<dbReference type="Gene3D" id="1.10.10.10">
    <property type="entry name" value="Winged helix-like DNA-binding domain superfamily/Winged helix DNA-binding domain"/>
    <property type="match status" value="1"/>
</dbReference>
<dbReference type="Proteomes" id="UP000678281">
    <property type="component" value="Unassembled WGS sequence"/>
</dbReference>
<keyword evidence="3" id="KW-0804">Transcription</keyword>
<dbReference type="Gene3D" id="1.20.120.530">
    <property type="entry name" value="GntR ligand-binding domain-like"/>
    <property type="match status" value="1"/>
</dbReference>
<dbReference type="GO" id="GO:0003677">
    <property type="term" value="F:DNA binding"/>
    <property type="evidence" value="ECO:0007669"/>
    <property type="project" value="UniProtKB-KW"/>
</dbReference>
<dbReference type="SMART" id="SM00895">
    <property type="entry name" value="FCD"/>
    <property type="match status" value="1"/>
</dbReference>
<dbReference type="Pfam" id="PF00392">
    <property type="entry name" value="GntR"/>
    <property type="match status" value="1"/>
</dbReference>
<keyword evidence="6" id="KW-1185">Reference proteome</keyword>
<evidence type="ECO:0000256" key="3">
    <source>
        <dbReference type="ARBA" id="ARBA00023163"/>
    </source>
</evidence>
<reference evidence="5" key="1">
    <citation type="submission" date="2021-04" db="EMBL/GenBank/DDBJ databases">
        <title>Devosia litorisediminis sp. nov., isolated from a sand dune.</title>
        <authorList>
            <person name="Park S."/>
            <person name="Yoon J.-H."/>
        </authorList>
    </citation>
    <scope>NUCLEOTIDE SEQUENCE</scope>
    <source>
        <strain evidence="5">BSSL-BM10</strain>
    </source>
</reference>
<dbReference type="SUPFAM" id="SSF46785">
    <property type="entry name" value="Winged helix' DNA-binding domain"/>
    <property type="match status" value="1"/>
</dbReference>
<organism evidence="5 6">
    <name type="scientific">Devosia litorisediminis</name>
    <dbReference type="NCBI Taxonomy" id="2829817"/>
    <lineage>
        <taxon>Bacteria</taxon>
        <taxon>Pseudomonadati</taxon>
        <taxon>Pseudomonadota</taxon>
        <taxon>Alphaproteobacteria</taxon>
        <taxon>Hyphomicrobiales</taxon>
        <taxon>Devosiaceae</taxon>
        <taxon>Devosia</taxon>
    </lineage>
</organism>
<dbReference type="InterPro" id="IPR011711">
    <property type="entry name" value="GntR_C"/>
</dbReference>
<sequence>MTTEVTNVLRHAIVSLALPPGSAIDKSLVCEQLGVSRFPVSEALARLQTEGLVDIAPQRGSTVSLVRIADVREYMLIRKGLESEALRVFIGRHDSGLIDALHTNMAKQREAAERDDAETFHEIDIEFHDIIYRAMEFTKIKGIIDSARANLDRARWLIVTPRRLAITIAEHQAIFDGILAGKEQQAIAAIRAHIDAVMVELFAFAREHPELFADGATLGTDSDSFPFG</sequence>
<keyword evidence="1" id="KW-0805">Transcription regulation</keyword>
<dbReference type="InterPro" id="IPR036388">
    <property type="entry name" value="WH-like_DNA-bd_sf"/>
</dbReference>
<dbReference type="PROSITE" id="PS50949">
    <property type="entry name" value="HTH_GNTR"/>
    <property type="match status" value="1"/>
</dbReference>
<evidence type="ECO:0000313" key="5">
    <source>
        <dbReference type="EMBL" id="MBS3847112.1"/>
    </source>
</evidence>
<dbReference type="EMBL" id="JAGXTP010000001">
    <property type="protein sequence ID" value="MBS3847112.1"/>
    <property type="molecule type" value="Genomic_DNA"/>
</dbReference>
<gene>
    <name evidence="5" type="ORF">KD146_00240</name>
</gene>
<dbReference type="RefSeq" id="WP_212656766.1">
    <property type="nucleotide sequence ID" value="NZ_JAGXTP010000001.1"/>
</dbReference>
<dbReference type="GO" id="GO:0003700">
    <property type="term" value="F:DNA-binding transcription factor activity"/>
    <property type="evidence" value="ECO:0007669"/>
    <property type="project" value="InterPro"/>
</dbReference>
<comment type="caution">
    <text evidence="5">The sequence shown here is derived from an EMBL/GenBank/DDBJ whole genome shotgun (WGS) entry which is preliminary data.</text>
</comment>
<dbReference type="Pfam" id="PF07729">
    <property type="entry name" value="FCD"/>
    <property type="match status" value="1"/>
</dbReference>
<protein>
    <submittedName>
        <fullName evidence="5">GntR family transcriptional regulator</fullName>
    </submittedName>
</protein>
<dbReference type="SMART" id="SM00345">
    <property type="entry name" value="HTH_GNTR"/>
    <property type="match status" value="1"/>
</dbReference>
<name>A0A942E3Y5_9HYPH</name>
<dbReference type="PANTHER" id="PTHR43537:SF45">
    <property type="entry name" value="GNTR FAMILY REGULATORY PROTEIN"/>
    <property type="match status" value="1"/>
</dbReference>
<dbReference type="InterPro" id="IPR000524">
    <property type="entry name" value="Tscrpt_reg_HTH_GntR"/>
</dbReference>